<name>D5RNE6_9PROT</name>
<proteinExistence type="predicted"/>
<feature type="compositionally biased region" description="Basic residues" evidence="1">
    <location>
        <begin position="104"/>
        <end position="114"/>
    </location>
</feature>
<sequence>EAQLRRAGQRQQPARRAVEAKLARGDHRHQPAAPWRHLQRQGGAAGGGRLHRGLVRHAAGGLVGHRVGGAGQDPGAEAVLGPGRHGGADADKSEGEGGESAHAAQHRKPKGNPP</sequence>
<dbReference type="AlphaFoldDB" id="D5RNE6"/>
<gene>
    <name evidence="2" type="ORF">HMPREF0731_2607</name>
</gene>
<comment type="caution">
    <text evidence="2">The sequence shown here is derived from an EMBL/GenBank/DDBJ whole genome shotgun (WGS) entry which is preliminary data.</text>
</comment>
<feature type="compositionally biased region" description="Basic and acidic residues" evidence="1">
    <location>
        <begin position="86"/>
        <end position="95"/>
    </location>
</feature>
<protein>
    <submittedName>
        <fullName evidence="2">Uncharacterized protein</fullName>
    </submittedName>
</protein>
<feature type="compositionally biased region" description="Gly residues" evidence="1">
    <location>
        <begin position="61"/>
        <end position="72"/>
    </location>
</feature>
<feature type="region of interest" description="Disordered" evidence="1">
    <location>
        <begin position="1"/>
        <end position="114"/>
    </location>
</feature>
<feature type="non-terminal residue" evidence="2">
    <location>
        <position position="1"/>
    </location>
</feature>
<evidence type="ECO:0000256" key="1">
    <source>
        <dbReference type="SAM" id="MobiDB-lite"/>
    </source>
</evidence>
<evidence type="ECO:0000313" key="2">
    <source>
        <dbReference type="EMBL" id="EFH11172.1"/>
    </source>
</evidence>
<evidence type="ECO:0000313" key="3">
    <source>
        <dbReference type="Proteomes" id="UP000005324"/>
    </source>
</evidence>
<dbReference type="Proteomes" id="UP000005324">
    <property type="component" value="Unassembled WGS sequence"/>
</dbReference>
<accession>D5RNE6</accession>
<dbReference type="HOGENOM" id="CLU_2114204_0_0_5"/>
<keyword evidence="3" id="KW-1185">Reference proteome</keyword>
<dbReference type="EMBL" id="ADVL01000467">
    <property type="protein sequence ID" value="EFH11172.1"/>
    <property type="molecule type" value="Genomic_DNA"/>
</dbReference>
<organism evidence="2 3">
    <name type="scientific">Pseudoroseomonas cervicalis ATCC 49957</name>
    <dbReference type="NCBI Taxonomy" id="525371"/>
    <lineage>
        <taxon>Bacteria</taxon>
        <taxon>Pseudomonadati</taxon>
        <taxon>Pseudomonadota</taxon>
        <taxon>Alphaproteobacteria</taxon>
        <taxon>Acetobacterales</taxon>
        <taxon>Roseomonadaceae</taxon>
        <taxon>Roseomonas</taxon>
    </lineage>
</organism>
<feature type="compositionally biased region" description="Basic and acidic residues" evidence="1">
    <location>
        <begin position="16"/>
        <end position="29"/>
    </location>
</feature>
<reference evidence="2 3" key="1">
    <citation type="submission" date="2010-04" db="EMBL/GenBank/DDBJ databases">
        <authorList>
            <person name="Qin X."/>
            <person name="Bachman B."/>
            <person name="Battles P."/>
            <person name="Bell A."/>
            <person name="Bess C."/>
            <person name="Bickham C."/>
            <person name="Chaboub L."/>
            <person name="Chen D."/>
            <person name="Coyle M."/>
            <person name="Deiros D.R."/>
            <person name="Dinh H."/>
            <person name="Forbes L."/>
            <person name="Fowler G."/>
            <person name="Francisco L."/>
            <person name="Fu Q."/>
            <person name="Gubbala S."/>
            <person name="Hale W."/>
            <person name="Han Y."/>
            <person name="Hemphill L."/>
            <person name="Highlander S.K."/>
            <person name="Hirani K."/>
            <person name="Hogues M."/>
            <person name="Jackson L."/>
            <person name="Jakkamsetti A."/>
            <person name="Javaid M."/>
            <person name="Jiang H."/>
            <person name="Korchina V."/>
            <person name="Kovar C."/>
            <person name="Lara F."/>
            <person name="Lee S."/>
            <person name="Mata R."/>
            <person name="Mathew T."/>
            <person name="Moen C."/>
            <person name="Morales K."/>
            <person name="Munidasa M."/>
            <person name="Nazareth L."/>
            <person name="Ngo R."/>
            <person name="Nguyen L."/>
            <person name="Okwuonu G."/>
            <person name="Ongeri F."/>
            <person name="Patil S."/>
            <person name="Petrosino J."/>
            <person name="Pham C."/>
            <person name="Pham P."/>
            <person name="Pu L.-L."/>
            <person name="Puazo M."/>
            <person name="Raj R."/>
            <person name="Reid J."/>
            <person name="Rouhana J."/>
            <person name="Saada N."/>
            <person name="Shang Y."/>
            <person name="Simmons D."/>
            <person name="Thornton R."/>
            <person name="Warren J."/>
            <person name="Weissenberger G."/>
            <person name="Zhang J."/>
            <person name="Zhang L."/>
            <person name="Zhou C."/>
            <person name="Zhu D."/>
            <person name="Muzny D."/>
            <person name="Worley K."/>
            <person name="Gibbs R."/>
        </authorList>
    </citation>
    <scope>NUCLEOTIDE SEQUENCE [LARGE SCALE GENOMIC DNA]</scope>
    <source>
        <strain evidence="2 3">ATCC 49957</strain>
    </source>
</reference>
<feature type="compositionally biased region" description="Low complexity" evidence="1">
    <location>
        <begin position="1"/>
        <end position="15"/>
    </location>
</feature>